<keyword evidence="2" id="KW-1133">Transmembrane helix</keyword>
<comment type="caution">
    <text evidence="3">The sequence shown here is derived from an EMBL/GenBank/DDBJ whole genome shotgun (WGS) entry which is preliminary data.</text>
</comment>
<feature type="compositionally biased region" description="Low complexity" evidence="1">
    <location>
        <begin position="76"/>
        <end position="88"/>
    </location>
</feature>
<evidence type="ECO:0000313" key="4">
    <source>
        <dbReference type="Proteomes" id="UP001168363"/>
    </source>
</evidence>
<organism evidence="3 4">
    <name type="scientific">Nocardioides cremeus</name>
    <dbReference type="NCBI Taxonomy" id="3058044"/>
    <lineage>
        <taxon>Bacteria</taxon>
        <taxon>Bacillati</taxon>
        <taxon>Actinomycetota</taxon>
        <taxon>Actinomycetes</taxon>
        <taxon>Propionibacteriales</taxon>
        <taxon>Nocardioidaceae</taxon>
        <taxon>Nocardioides</taxon>
    </lineage>
</organism>
<keyword evidence="4" id="KW-1185">Reference proteome</keyword>
<feature type="compositionally biased region" description="Low complexity" evidence="1">
    <location>
        <begin position="99"/>
        <end position="108"/>
    </location>
</feature>
<dbReference type="RefSeq" id="WP_302705344.1">
    <property type="nucleotide sequence ID" value="NZ_JAULSC010000001.1"/>
</dbReference>
<evidence type="ECO:0000313" key="3">
    <source>
        <dbReference type="EMBL" id="MDO3394363.1"/>
    </source>
</evidence>
<protein>
    <submittedName>
        <fullName evidence="3">Uncharacterized protein</fullName>
    </submittedName>
</protein>
<feature type="region of interest" description="Disordered" evidence="1">
    <location>
        <begin position="1"/>
        <end position="29"/>
    </location>
</feature>
<proteinExistence type="predicted"/>
<feature type="compositionally biased region" description="Basic and acidic residues" evidence="1">
    <location>
        <begin position="1"/>
        <end position="16"/>
    </location>
</feature>
<dbReference type="Proteomes" id="UP001168363">
    <property type="component" value="Unassembled WGS sequence"/>
</dbReference>
<evidence type="ECO:0000256" key="1">
    <source>
        <dbReference type="SAM" id="MobiDB-lite"/>
    </source>
</evidence>
<feature type="region of interest" description="Disordered" evidence="1">
    <location>
        <begin position="72"/>
        <end position="118"/>
    </location>
</feature>
<name>A0ABT8TME1_9ACTN</name>
<keyword evidence="2" id="KW-0472">Membrane</keyword>
<feature type="transmembrane region" description="Helical" evidence="2">
    <location>
        <begin position="44"/>
        <end position="64"/>
    </location>
</feature>
<evidence type="ECO:0000256" key="2">
    <source>
        <dbReference type="SAM" id="Phobius"/>
    </source>
</evidence>
<sequence length="308" mass="32277">MDEHTSNERDLSRRFDASFGDGPPGAPVDEVVAAGRGALRRRRAATWGGALAVLAVVGLGGVLAQTGAPGGDELVAGGASDSASAEPSEPGEPNDEPTAEPTAETEPPSYSTDAPASWGKGQLAGYVDDEVVVREGLTVTEVAQDPLGLEPAVSSTALAIEETDGKRSWRYLLWTDGETPRHAQESSTVPAWSFEEWLEAYAVDTVEAIGRDLVTFGPGQTLEAGAGTTILEQRPDPDLPAPFAPASARTAVAQVERDGLTWFVLARELEGERDYVATPLSAQTGDDIDSFLELATERYADQGGAGVQ</sequence>
<dbReference type="EMBL" id="JAULSC010000001">
    <property type="protein sequence ID" value="MDO3394363.1"/>
    <property type="molecule type" value="Genomic_DNA"/>
</dbReference>
<gene>
    <name evidence="3" type="ORF">QWJ41_01375</name>
</gene>
<keyword evidence="2" id="KW-0812">Transmembrane</keyword>
<accession>A0ABT8TME1</accession>
<reference evidence="3" key="1">
    <citation type="submission" date="2023-06" db="EMBL/GenBank/DDBJ databases">
        <title>Genome sequence of Nocardioides sp. SOB44.</title>
        <authorList>
            <person name="Zhang G."/>
        </authorList>
    </citation>
    <scope>NUCLEOTIDE SEQUENCE</scope>
    <source>
        <strain evidence="3">SOB44</strain>
    </source>
</reference>